<sequence length="268" mass="31071">MSNSTDHRRLPLRKTSAARKRRKTSLRQQPEPVMVSDNIMNKIPQDVVVTKILARVASSSLLDLLNANQTCKFFRDAGKDNWVFQHVSMDALQVVQWKNSSDHVSSFLKRCEEAQNPEALYRLGMVEFFNRKEIETGRELLQKASDLGHTVATYMLGIVLLDSSDEQTMRKGRELLNNVLTKGPKRSRNEEVQDCREKSLTLLRQLWINEFLHRPKKIKCDKPTCMDQAHKKRNEWSPNKGYDEDVVECEACKCNRELILFCDKLGIY</sequence>
<dbReference type="PANTHER" id="PTHR33784">
    <property type="entry name" value="OS05G0482100 PROTEIN"/>
    <property type="match status" value="1"/>
</dbReference>
<gene>
    <name evidence="3" type="ORF">BVC80_233g27</name>
</gene>
<dbReference type="InterPro" id="IPR040338">
    <property type="entry name" value="At1g67623-like"/>
</dbReference>
<organism evidence="3 4">
    <name type="scientific">Macleaya cordata</name>
    <name type="common">Five-seeded plume-poppy</name>
    <name type="synonym">Bocconia cordata</name>
    <dbReference type="NCBI Taxonomy" id="56857"/>
    <lineage>
        <taxon>Eukaryota</taxon>
        <taxon>Viridiplantae</taxon>
        <taxon>Streptophyta</taxon>
        <taxon>Embryophyta</taxon>
        <taxon>Tracheophyta</taxon>
        <taxon>Spermatophyta</taxon>
        <taxon>Magnoliopsida</taxon>
        <taxon>Ranunculales</taxon>
        <taxon>Papaveraceae</taxon>
        <taxon>Papaveroideae</taxon>
        <taxon>Macleaya</taxon>
    </lineage>
</organism>
<dbReference type="Proteomes" id="UP000195402">
    <property type="component" value="Unassembled WGS sequence"/>
</dbReference>
<evidence type="ECO:0000313" key="3">
    <source>
        <dbReference type="EMBL" id="OVA19876.1"/>
    </source>
</evidence>
<keyword evidence="4" id="KW-1185">Reference proteome</keyword>
<dbReference type="FunCoup" id="A0A200RB29">
    <property type="interactions" value="183"/>
</dbReference>
<dbReference type="PANTHER" id="PTHR33784:SF10">
    <property type="entry name" value="F-BOX PROTEIN"/>
    <property type="match status" value="1"/>
</dbReference>
<feature type="compositionally biased region" description="Basic residues" evidence="1">
    <location>
        <begin position="10"/>
        <end position="25"/>
    </location>
</feature>
<dbReference type="InterPro" id="IPR011990">
    <property type="entry name" value="TPR-like_helical_dom_sf"/>
</dbReference>
<feature type="region of interest" description="Disordered" evidence="1">
    <location>
        <begin position="1"/>
        <end position="29"/>
    </location>
</feature>
<dbReference type="AlphaFoldDB" id="A0A200RB29"/>
<evidence type="ECO:0000313" key="4">
    <source>
        <dbReference type="Proteomes" id="UP000195402"/>
    </source>
</evidence>
<feature type="domain" description="At2g35280-like TPR" evidence="2">
    <location>
        <begin position="93"/>
        <end position="202"/>
    </location>
</feature>
<dbReference type="OrthoDB" id="1921131at2759"/>
<dbReference type="Pfam" id="PF23310">
    <property type="entry name" value="TPR_27"/>
    <property type="match status" value="1"/>
</dbReference>
<reference evidence="3 4" key="1">
    <citation type="journal article" date="2017" name="Mol. Plant">
        <title>The Genome of Medicinal Plant Macleaya cordata Provides New Insights into Benzylisoquinoline Alkaloids Metabolism.</title>
        <authorList>
            <person name="Liu X."/>
            <person name="Liu Y."/>
            <person name="Huang P."/>
            <person name="Ma Y."/>
            <person name="Qing Z."/>
            <person name="Tang Q."/>
            <person name="Cao H."/>
            <person name="Cheng P."/>
            <person name="Zheng Y."/>
            <person name="Yuan Z."/>
            <person name="Zhou Y."/>
            <person name="Liu J."/>
            <person name="Tang Z."/>
            <person name="Zhuo Y."/>
            <person name="Zhang Y."/>
            <person name="Yu L."/>
            <person name="Huang J."/>
            <person name="Yang P."/>
            <person name="Peng Q."/>
            <person name="Zhang J."/>
            <person name="Jiang W."/>
            <person name="Zhang Z."/>
            <person name="Lin K."/>
            <person name="Ro D.K."/>
            <person name="Chen X."/>
            <person name="Xiong X."/>
            <person name="Shang Y."/>
            <person name="Huang S."/>
            <person name="Zeng J."/>
        </authorList>
    </citation>
    <scope>NUCLEOTIDE SEQUENCE [LARGE SCALE GENOMIC DNA]</scope>
    <source>
        <strain evidence="4">cv. BLH2017</strain>
        <tissue evidence="3">Root</tissue>
    </source>
</reference>
<dbReference type="InParanoid" id="A0A200RB29"/>
<proteinExistence type="predicted"/>
<dbReference type="EMBL" id="MVGT01000168">
    <property type="protein sequence ID" value="OVA19876.1"/>
    <property type="molecule type" value="Genomic_DNA"/>
</dbReference>
<name>A0A200RB29_MACCD</name>
<evidence type="ECO:0000259" key="2">
    <source>
        <dbReference type="Pfam" id="PF23310"/>
    </source>
</evidence>
<accession>A0A200RB29</accession>
<dbReference type="SUPFAM" id="SSF81901">
    <property type="entry name" value="HCP-like"/>
    <property type="match status" value="1"/>
</dbReference>
<protein>
    <recommendedName>
        <fullName evidence="2">At2g35280-like TPR domain-containing protein</fullName>
    </recommendedName>
</protein>
<comment type="caution">
    <text evidence="3">The sequence shown here is derived from an EMBL/GenBank/DDBJ whole genome shotgun (WGS) entry which is preliminary data.</text>
</comment>
<dbReference type="Gene3D" id="1.25.40.10">
    <property type="entry name" value="Tetratricopeptide repeat domain"/>
    <property type="match status" value="1"/>
</dbReference>
<dbReference type="OMA" id="FHQTAND"/>
<evidence type="ECO:0000256" key="1">
    <source>
        <dbReference type="SAM" id="MobiDB-lite"/>
    </source>
</evidence>
<dbReference type="STRING" id="56857.A0A200RB29"/>
<dbReference type="InterPro" id="IPR057136">
    <property type="entry name" value="At2g35280_TPR_dom"/>
</dbReference>